<dbReference type="GO" id="GO:0003700">
    <property type="term" value="F:DNA-binding transcription factor activity"/>
    <property type="evidence" value="ECO:0007669"/>
    <property type="project" value="TreeGrafter"/>
</dbReference>
<protein>
    <submittedName>
        <fullName evidence="1">Transcriptional regulator, BadM/Rrf2 family</fullName>
    </submittedName>
</protein>
<reference evidence="2" key="1">
    <citation type="submission" date="2017-08" db="EMBL/GenBank/DDBJ databases">
        <authorList>
            <person name="Varghese N."/>
            <person name="Submissions S."/>
        </authorList>
    </citation>
    <scope>NUCLEOTIDE SEQUENCE [LARGE SCALE GENOMIC DNA]</scope>
    <source>
        <strain evidence="2">AP-Melu-1000-B4</strain>
    </source>
</reference>
<dbReference type="Proteomes" id="UP000218069">
    <property type="component" value="Unassembled WGS sequence"/>
</dbReference>
<dbReference type="Pfam" id="PF02082">
    <property type="entry name" value="Rrf2"/>
    <property type="match status" value="1"/>
</dbReference>
<evidence type="ECO:0000313" key="1">
    <source>
        <dbReference type="EMBL" id="SNX28091.1"/>
    </source>
</evidence>
<evidence type="ECO:0000313" key="2">
    <source>
        <dbReference type="Proteomes" id="UP000218069"/>
    </source>
</evidence>
<dbReference type="PANTHER" id="PTHR33221">
    <property type="entry name" value="WINGED HELIX-TURN-HELIX TRANSCRIPTIONAL REGULATOR, RRF2 FAMILY"/>
    <property type="match status" value="1"/>
</dbReference>
<organism evidence="1 2">
    <name type="scientific">Polynucleobacter meluiroseus</name>
    <dbReference type="NCBI Taxonomy" id="1938814"/>
    <lineage>
        <taxon>Bacteria</taxon>
        <taxon>Pseudomonadati</taxon>
        <taxon>Pseudomonadota</taxon>
        <taxon>Betaproteobacteria</taxon>
        <taxon>Burkholderiales</taxon>
        <taxon>Burkholderiaceae</taxon>
        <taxon>Polynucleobacter</taxon>
    </lineage>
</organism>
<name>A0A240E0R1_9BURK</name>
<accession>A0A240E0R1</accession>
<gene>
    <name evidence="1" type="ORF">SAMN06295945_0411</name>
</gene>
<dbReference type="InterPro" id="IPR036390">
    <property type="entry name" value="WH_DNA-bd_sf"/>
</dbReference>
<dbReference type="PANTHER" id="PTHR33221:SF15">
    <property type="entry name" value="HTH-TYPE TRANSCRIPTIONAL REGULATOR YWGB-RELATED"/>
    <property type="match status" value="1"/>
</dbReference>
<dbReference type="EMBL" id="OANS01000001">
    <property type="protein sequence ID" value="SNX28091.1"/>
    <property type="molecule type" value="Genomic_DNA"/>
</dbReference>
<dbReference type="GO" id="GO:0005829">
    <property type="term" value="C:cytosol"/>
    <property type="evidence" value="ECO:0007669"/>
    <property type="project" value="TreeGrafter"/>
</dbReference>
<dbReference type="PROSITE" id="PS51197">
    <property type="entry name" value="HTH_RRF2_2"/>
    <property type="match status" value="1"/>
</dbReference>
<dbReference type="AlphaFoldDB" id="A0A240E0R1"/>
<dbReference type="Gene3D" id="1.10.10.10">
    <property type="entry name" value="Winged helix-like DNA-binding domain superfamily/Winged helix DNA-binding domain"/>
    <property type="match status" value="1"/>
</dbReference>
<dbReference type="InterPro" id="IPR000944">
    <property type="entry name" value="Tscrpt_reg_Rrf2"/>
</dbReference>
<dbReference type="NCBIfam" id="TIGR00738">
    <property type="entry name" value="rrf2_super"/>
    <property type="match status" value="1"/>
</dbReference>
<keyword evidence="2" id="KW-1185">Reference proteome</keyword>
<dbReference type="InterPro" id="IPR036388">
    <property type="entry name" value="WH-like_DNA-bd_sf"/>
</dbReference>
<dbReference type="SUPFAM" id="SSF46785">
    <property type="entry name" value="Winged helix' DNA-binding domain"/>
    <property type="match status" value="1"/>
</dbReference>
<dbReference type="RefSeq" id="WP_165766393.1">
    <property type="nucleotide sequence ID" value="NZ_OANS01000001.1"/>
</dbReference>
<proteinExistence type="predicted"/>
<sequence>MNIPKSVHIAIDALIDIALNSRAGIPVAIREVAKRQQVSLSYLEELIAALKSANLVQSIRGRNGGYLLAALPEQISVGDIILAINPIRKRKIVLTNLAKDLLQSLEDYLKECVANVAQAQATEYCLNSLQNLKLGSLYECYSESVNKLTVKPKLDVQQVYLIKHEPQKHELPTGPNSVFSFGQYLLKN</sequence>